<feature type="region of interest" description="Disordered" evidence="1">
    <location>
        <begin position="289"/>
        <end position="353"/>
    </location>
</feature>
<gene>
    <name evidence="2" type="ORF">Esi_0072_0069</name>
</gene>
<dbReference type="AlphaFoldDB" id="D8LSF4"/>
<dbReference type="EMBL" id="FN649736">
    <property type="protein sequence ID" value="CBN75211.1"/>
    <property type="molecule type" value="Genomic_DNA"/>
</dbReference>
<dbReference type="OrthoDB" id="191287at2759"/>
<dbReference type="eggNOG" id="ENOG502S7A4">
    <property type="taxonomic scope" value="Eukaryota"/>
</dbReference>
<feature type="region of interest" description="Disordered" evidence="1">
    <location>
        <begin position="175"/>
        <end position="264"/>
    </location>
</feature>
<feature type="compositionally biased region" description="Basic and acidic residues" evidence="1">
    <location>
        <begin position="581"/>
        <end position="590"/>
    </location>
</feature>
<name>D8LSF4_ECTSI</name>
<proteinExistence type="predicted"/>
<keyword evidence="3" id="KW-1185">Reference proteome</keyword>
<reference evidence="2 3" key="1">
    <citation type="journal article" date="2010" name="Nature">
        <title>The Ectocarpus genome and the independent evolution of multicellularity in brown algae.</title>
        <authorList>
            <person name="Cock J.M."/>
            <person name="Sterck L."/>
            <person name="Rouze P."/>
            <person name="Scornet D."/>
            <person name="Allen A.E."/>
            <person name="Amoutzias G."/>
            <person name="Anthouard V."/>
            <person name="Artiguenave F."/>
            <person name="Aury J.M."/>
            <person name="Badger J.H."/>
            <person name="Beszteri B."/>
            <person name="Billiau K."/>
            <person name="Bonnet E."/>
            <person name="Bothwell J.H."/>
            <person name="Bowler C."/>
            <person name="Boyen C."/>
            <person name="Brownlee C."/>
            <person name="Carrano C.J."/>
            <person name="Charrier B."/>
            <person name="Cho G.Y."/>
            <person name="Coelho S.M."/>
            <person name="Collen J."/>
            <person name="Corre E."/>
            <person name="Da Silva C."/>
            <person name="Delage L."/>
            <person name="Delaroque N."/>
            <person name="Dittami S.M."/>
            <person name="Doulbeau S."/>
            <person name="Elias M."/>
            <person name="Farnham G."/>
            <person name="Gachon C.M."/>
            <person name="Gschloessl B."/>
            <person name="Heesch S."/>
            <person name="Jabbari K."/>
            <person name="Jubin C."/>
            <person name="Kawai H."/>
            <person name="Kimura K."/>
            <person name="Kloareg B."/>
            <person name="Kupper F.C."/>
            <person name="Lang D."/>
            <person name="Le Bail A."/>
            <person name="Leblanc C."/>
            <person name="Lerouge P."/>
            <person name="Lohr M."/>
            <person name="Lopez P.J."/>
            <person name="Martens C."/>
            <person name="Maumus F."/>
            <person name="Michel G."/>
            <person name="Miranda-Saavedra D."/>
            <person name="Morales J."/>
            <person name="Moreau H."/>
            <person name="Motomura T."/>
            <person name="Nagasato C."/>
            <person name="Napoli C.A."/>
            <person name="Nelson D.R."/>
            <person name="Nyvall-Collen P."/>
            <person name="Peters A.F."/>
            <person name="Pommier C."/>
            <person name="Potin P."/>
            <person name="Poulain J."/>
            <person name="Quesneville H."/>
            <person name="Read B."/>
            <person name="Rensing S.A."/>
            <person name="Ritter A."/>
            <person name="Rousvoal S."/>
            <person name="Samanta M."/>
            <person name="Samson G."/>
            <person name="Schroeder D.C."/>
            <person name="Segurens B."/>
            <person name="Strittmatter M."/>
            <person name="Tonon T."/>
            <person name="Tregear J.W."/>
            <person name="Valentin K."/>
            <person name="von Dassow P."/>
            <person name="Yamagishi T."/>
            <person name="Van de Peer Y."/>
            <person name="Wincker P."/>
        </authorList>
    </citation>
    <scope>NUCLEOTIDE SEQUENCE [LARGE SCALE GENOMIC DNA]</scope>
    <source>
        <strain evidence="3">Ec32 / CCAP1310/4</strain>
    </source>
</reference>
<accession>D8LSF4</accession>
<organism evidence="2 3">
    <name type="scientific">Ectocarpus siliculosus</name>
    <name type="common">Brown alga</name>
    <name type="synonym">Conferva siliculosa</name>
    <dbReference type="NCBI Taxonomy" id="2880"/>
    <lineage>
        <taxon>Eukaryota</taxon>
        <taxon>Sar</taxon>
        <taxon>Stramenopiles</taxon>
        <taxon>Ochrophyta</taxon>
        <taxon>PX clade</taxon>
        <taxon>Phaeophyceae</taxon>
        <taxon>Ectocarpales</taxon>
        <taxon>Ectocarpaceae</taxon>
        <taxon>Ectocarpus</taxon>
    </lineage>
</organism>
<evidence type="ECO:0000256" key="1">
    <source>
        <dbReference type="SAM" id="MobiDB-lite"/>
    </source>
</evidence>
<dbReference type="InParanoid" id="D8LSF4"/>
<feature type="region of interest" description="Disordered" evidence="1">
    <location>
        <begin position="547"/>
        <end position="590"/>
    </location>
</feature>
<feature type="region of interest" description="Disordered" evidence="1">
    <location>
        <begin position="389"/>
        <end position="411"/>
    </location>
</feature>
<evidence type="ECO:0000313" key="3">
    <source>
        <dbReference type="Proteomes" id="UP000002630"/>
    </source>
</evidence>
<feature type="compositionally biased region" description="Basic and acidic residues" evidence="1">
    <location>
        <begin position="252"/>
        <end position="263"/>
    </location>
</feature>
<dbReference type="Proteomes" id="UP000002630">
    <property type="component" value="Linkage Group LG11"/>
</dbReference>
<feature type="region of interest" description="Disordered" evidence="1">
    <location>
        <begin position="426"/>
        <end position="446"/>
    </location>
</feature>
<dbReference type="EMBL" id="FN648949">
    <property type="protein sequence ID" value="CBN75211.1"/>
    <property type="molecule type" value="Genomic_DNA"/>
</dbReference>
<feature type="compositionally biased region" description="Gly residues" evidence="1">
    <location>
        <begin position="178"/>
        <end position="189"/>
    </location>
</feature>
<evidence type="ECO:0000313" key="2">
    <source>
        <dbReference type="EMBL" id="CBN75211.1"/>
    </source>
</evidence>
<sequence>MGAEDAQMAAEGELCRREVERLEISGRLASLATTAEHRTRGCVVLRRLPPTHPQHERCLRAATENVRPGFFSSESRYGAVRVLDIYKMENRFLLDRFQRAAEAREPCKVKGLFCHVPDASLEHVVLYGMGGTGALMDECGGYSSGSASKTDGKAGLLPTYDWDLDPIDSFLGAPTVGVSGGRETSGGNNGKRPLEFPRAFSRHSTLEEERQYANRSSCGCDDEDRGMRQHHASWSLPSSGCHPLQRQRRHRVPGDGSHEDGQERGAVSGLRFLALCRVMIGSTHVAATTSPATWGQGKGNGGTPPHDPKSLSPRHRTDSIALQKRQRASSPRSAGRPADEFSLPTPPPGQAEFDSVYFPREEEYRILNEAFVLPEFLVVHRFVAAEPPSGPTVNTEGHDRHSPRTNASCGVGNDDVAVAVMTGGREQDQPTAGVHPVHGKKGAEKVSVAGGRCKREYQEQGRCRFPSNCAKGVATPSSMPPRLQDAASVVEGIEAAMEGLALPQRNNFRPYTVTGNDGVGGGPTAREAVAPPCISPCSNGCRGDASTLTTSRDGTVVGGRAGSLSTTPNVDRGDVGTTKGSRRENERARRDSIVCSVEQEFERYWQEMNRLRELQKSEVVKGALSRGKLRQPP</sequence>
<protein>
    <submittedName>
        <fullName evidence="2">Uncharacterized protein</fullName>
    </submittedName>
</protein>